<dbReference type="EMBL" id="RKHJ01000001">
    <property type="protein sequence ID" value="ROR64758.1"/>
    <property type="molecule type" value="Genomic_DNA"/>
</dbReference>
<dbReference type="Proteomes" id="UP000275456">
    <property type="component" value="Unassembled WGS sequence"/>
</dbReference>
<comment type="caution">
    <text evidence="2">The sequence shown here is derived from an EMBL/GenBank/DDBJ whole genome shotgun (WGS) entry which is preliminary data.</text>
</comment>
<accession>A0A3N2APB3</accession>
<dbReference type="AlphaFoldDB" id="A0A3N2APB3"/>
<name>A0A3N2APB3_9MICO</name>
<sequence>MTTLEWGIKASLLAYVRRMPDGSVEATDGATTTDEGIRFEGVGGLAFRGAVLLMGHGGMLRVTIADPAIVEADGGWLLEIADPDDPSSRLAFATIAAFDGRRASGTALTQDGADLFFGPYALGTAIDDPVIAD</sequence>
<evidence type="ECO:0000313" key="2">
    <source>
        <dbReference type="EMBL" id="ROR64758.1"/>
    </source>
</evidence>
<protein>
    <submittedName>
        <fullName evidence="2">Htaa protein</fullName>
    </submittedName>
</protein>
<organism evidence="2 3">
    <name type="scientific">Agrococcus jenensis</name>
    <dbReference type="NCBI Taxonomy" id="46353"/>
    <lineage>
        <taxon>Bacteria</taxon>
        <taxon>Bacillati</taxon>
        <taxon>Actinomycetota</taxon>
        <taxon>Actinomycetes</taxon>
        <taxon>Micrococcales</taxon>
        <taxon>Microbacteriaceae</taxon>
        <taxon>Agrococcus</taxon>
    </lineage>
</organism>
<proteinExistence type="predicted"/>
<dbReference type="OrthoDB" id="7210788at2"/>
<dbReference type="InterPro" id="IPR007331">
    <property type="entry name" value="Htaa"/>
</dbReference>
<gene>
    <name evidence="2" type="ORF">EDD26_0106</name>
</gene>
<evidence type="ECO:0000259" key="1">
    <source>
        <dbReference type="Pfam" id="PF04213"/>
    </source>
</evidence>
<dbReference type="RefSeq" id="WP_123695933.1">
    <property type="nucleotide sequence ID" value="NZ_RKHJ01000001.1"/>
</dbReference>
<keyword evidence="3" id="KW-1185">Reference proteome</keyword>
<dbReference type="Pfam" id="PF04213">
    <property type="entry name" value="HtaA"/>
    <property type="match status" value="1"/>
</dbReference>
<evidence type="ECO:0000313" key="3">
    <source>
        <dbReference type="Proteomes" id="UP000275456"/>
    </source>
</evidence>
<feature type="domain" description="Htaa" evidence="1">
    <location>
        <begin position="3"/>
        <end position="128"/>
    </location>
</feature>
<reference evidence="2 3" key="1">
    <citation type="submission" date="2018-11" db="EMBL/GenBank/DDBJ databases">
        <title>Sequencing the genomes of 1000 actinobacteria strains.</title>
        <authorList>
            <person name="Klenk H.-P."/>
        </authorList>
    </citation>
    <scope>NUCLEOTIDE SEQUENCE [LARGE SCALE GENOMIC DNA]</scope>
    <source>
        <strain evidence="2 3">DSM 9580</strain>
    </source>
</reference>